<keyword evidence="17" id="KW-1185">Reference proteome</keyword>
<feature type="region of interest" description="Disordered" evidence="13">
    <location>
        <begin position="75"/>
        <end position="94"/>
    </location>
</feature>
<evidence type="ECO:0000256" key="2">
    <source>
        <dbReference type="ARBA" id="ARBA00004922"/>
    </source>
</evidence>
<feature type="domain" description="Fucosyltransferase N-terminal" evidence="15">
    <location>
        <begin position="135"/>
        <end position="239"/>
    </location>
</feature>
<keyword evidence="4 12" id="KW-0328">Glycosyltransferase</keyword>
<dbReference type="Pfam" id="PF17039">
    <property type="entry name" value="Glyco_tran_10_N"/>
    <property type="match status" value="1"/>
</dbReference>
<keyword evidence="9 12" id="KW-0333">Golgi apparatus</keyword>
<dbReference type="GO" id="GO:0032580">
    <property type="term" value="C:Golgi cisterna membrane"/>
    <property type="evidence" value="ECO:0007669"/>
    <property type="project" value="UniProtKB-SubCell"/>
</dbReference>
<dbReference type="InterPro" id="IPR031481">
    <property type="entry name" value="Glyco_tran_10_N"/>
</dbReference>
<feature type="transmembrane region" description="Helical" evidence="12">
    <location>
        <begin position="7"/>
        <end position="24"/>
    </location>
</feature>
<evidence type="ECO:0000256" key="1">
    <source>
        <dbReference type="ARBA" id="ARBA00004323"/>
    </source>
</evidence>
<evidence type="ECO:0000256" key="8">
    <source>
        <dbReference type="ARBA" id="ARBA00022989"/>
    </source>
</evidence>
<comment type="similarity">
    <text evidence="3 12">Belongs to the glycosyltransferase 10 family.</text>
</comment>
<dbReference type="GO" id="GO:0000139">
    <property type="term" value="C:Golgi membrane"/>
    <property type="evidence" value="ECO:0007669"/>
    <property type="project" value="UniProtKB-SubCell"/>
</dbReference>
<protein>
    <recommendedName>
        <fullName evidence="12">Fucosyltransferase</fullName>
        <ecNumber evidence="12">2.4.1.-</ecNumber>
    </recommendedName>
</protein>
<evidence type="ECO:0000256" key="9">
    <source>
        <dbReference type="ARBA" id="ARBA00023034"/>
    </source>
</evidence>
<name>A0A2T7PTW7_POMCA</name>
<keyword evidence="8 12" id="KW-1133">Transmembrane helix</keyword>
<dbReference type="STRING" id="400727.A0A2T7PTW7"/>
<dbReference type="UniPathway" id="UPA00378"/>
<comment type="subcellular location">
    <subcellularLocation>
        <location evidence="1">Golgi apparatus membrane</location>
        <topology evidence="1">Single-pass type II membrane protein</topology>
    </subcellularLocation>
    <subcellularLocation>
        <location evidence="12">Golgi apparatus</location>
        <location evidence="12">Golgi stack membrane</location>
        <topology evidence="12">Single-pass type II membrane protein</topology>
    </subcellularLocation>
</comment>
<evidence type="ECO:0000256" key="10">
    <source>
        <dbReference type="ARBA" id="ARBA00023136"/>
    </source>
</evidence>
<keyword evidence="11" id="KW-0325">Glycoprotein</keyword>
<keyword evidence="10 12" id="KW-0472">Membrane</keyword>
<evidence type="ECO:0000256" key="13">
    <source>
        <dbReference type="SAM" id="MobiDB-lite"/>
    </source>
</evidence>
<evidence type="ECO:0000256" key="3">
    <source>
        <dbReference type="ARBA" id="ARBA00008919"/>
    </source>
</evidence>
<evidence type="ECO:0000256" key="5">
    <source>
        <dbReference type="ARBA" id="ARBA00022679"/>
    </source>
</evidence>
<comment type="pathway">
    <text evidence="2">Protein modification; protein glycosylation.</text>
</comment>
<evidence type="ECO:0000256" key="7">
    <source>
        <dbReference type="ARBA" id="ARBA00022968"/>
    </source>
</evidence>
<evidence type="ECO:0000256" key="12">
    <source>
        <dbReference type="RuleBase" id="RU003832"/>
    </source>
</evidence>
<dbReference type="AlphaFoldDB" id="A0A2T7PTW7"/>
<proteinExistence type="inferred from homology"/>
<dbReference type="InterPro" id="IPR055270">
    <property type="entry name" value="Glyco_tran_10_C"/>
</dbReference>
<dbReference type="OMA" id="SMESPPY"/>
<organism evidence="16 17">
    <name type="scientific">Pomacea canaliculata</name>
    <name type="common">Golden apple snail</name>
    <dbReference type="NCBI Taxonomy" id="400727"/>
    <lineage>
        <taxon>Eukaryota</taxon>
        <taxon>Metazoa</taxon>
        <taxon>Spiralia</taxon>
        <taxon>Lophotrochozoa</taxon>
        <taxon>Mollusca</taxon>
        <taxon>Gastropoda</taxon>
        <taxon>Caenogastropoda</taxon>
        <taxon>Architaenioglossa</taxon>
        <taxon>Ampullarioidea</taxon>
        <taxon>Ampullariidae</taxon>
        <taxon>Pomacea</taxon>
    </lineage>
</organism>
<reference evidence="16 17" key="1">
    <citation type="submission" date="2018-04" db="EMBL/GenBank/DDBJ databases">
        <title>The genome of golden apple snail Pomacea canaliculata provides insight into stress tolerance and invasive adaptation.</title>
        <authorList>
            <person name="Liu C."/>
            <person name="Liu B."/>
            <person name="Ren Y."/>
            <person name="Zhang Y."/>
            <person name="Wang H."/>
            <person name="Li S."/>
            <person name="Jiang F."/>
            <person name="Yin L."/>
            <person name="Zhang G."/>
            <person name="Qian W."/>
            <person name="Fan W."/>
        </authorList>
    </citation>
    <scope>NUCLEOTIDE SEQUENCE [LARGE SCALE GENOMIC DNA]</scope>
    <source>
        <strain evidence="16">SZHN2017</strain>
        <tissue evidence="16">Muscle</tissue>
    </source>
</reference>
<dbReference type="PANTHER" id="PTHR48438:SF1">
    <property type="entry name" value="ALPHA-(1,3)-FUCOSYLTRANSFERASE C-RELATED"/>
    <property type="match status" value="1"/>
</dbReference>
<sequence length="438" mass="49829">MNKKANFVILVCAVAASGMIFYIGCNESPQLQMMSSVSDTEETNLNKSATVDDTNLSTGDVMVSTSIADNHTIISSRSSNGSLPNITGEQSTSSPVQKLEKNFSLTLPMLQSYITQHIWPVYNWTGTDVKSLPNKTIMFHNMPEWLQADGNEYFKNCEVSACSLTSDTKWRQSADAIFYQMPRLKEAGPPEGRPPGQIWIAYGLESPVHHTSQYRNPGWKNVFNWTITYRQDSDLFHPYSMLMPRDGPPTKNFTQVALEKTKSIAWFVSNCNTPSKRKVYVKRMQQVISVDIFGRCGSQQCGDTCNDLLNKSYRFYLSFENSLCRDYVTEKLLKIYDDINVVPVVRGGADYKKSFPPGTFIDASDFKRPEDLAAYLKNLEKDIEAYSSFLRKKDEYRTSTMGVWCKLCEMLHFEKSVKWYPDFPAWLNDGICKDPSDL</sequence>
<dbReference type="InterPro" id="IPR038577">
    <property type="entry name" value="GT10-like_C_sf"/>
</dbReference>
<dbReference type="GO" id="GO:0008417">
    <property type="term" value="F:fucosyltransferase activity"/>
    <property type="evidence" value="ECO:0007669"/>
    <property type="project" value="InterPro"/>
</dbReference>
<dbReference type="SUPFAM" id="SSF53756">
    <property type="entry name" value="UDP-Glycosyltransferase/glycogen phosphorylase"/>
    <property type="match status" value="1"/>
</dbReference>
<dbReference type="Gene3D" id="3.40.50.11660">
    <property type="entry name" value="Glycosyl transferase family 10, C-terminal domain"/>
    <property type="match status" value="1"/>
</dbReference>
<gene>
    <name evidence="16" type="ORF">C0Q70_03863</name>
</gene>
<evidence type="ECO:0000256" key="11">
    <source>
        <dbReference type="ARBA" id="ARBA00023180"/>
    </source>
</evidence>
<evidence type="ECO:0000313" key="16">
    <source>
        <dbReference type="EMBL" id="PVD36873.1"/>
    </source>
</evidence>
<dbReference type="Pfam" id="PF00852">
    <property type="entry name" value="Glyco_transf_10"/>
    <property type="match status" value="1"/>
</dbReference>
<dbReference type="InterPro" id="IPR001503">
    <property type="entry name" value="Glyco_trans_10"/>
</dbReference>
<evidence type="ECO:0000259" key="14">
    <source>
        <dbReference type="Pfam" id="PF00852"/>
    </source>
</evidence>
<keyword evidence="7" id="KW-0735">Signal-anchor</keyword>
<dbReference type="EMBL" id="PZQS01000002">
    <property type="protein sequence ID" value="PVD36873.1"/>
    <property type="molecule type" value="Genomic_DNA"/>
</dbReference>
<evidence type="ECO:0000259" key="15">
    <source>
        <dbReference type="Pfam" id="PF17039"/>
    </source>
</evidence>
<accession>A0A2T7PTW7</accession>
<dbReference type="Proteomes" id="UP000245119">
    <property type="component" value="Linkage Group LG2"/>
</dbReference>
<dbReference type="FunFam" id="3.40.50.11660:FF:000004">
    <property type="entry name" value="Glycoprotein 3-alpha-L-fucosyltransferase A"/>
    <property type="match status" value="1"/>
</dbReference>
<feature type="domain" description="Fucosyltransferase C-terminal" evidence="14">
    <location>
        <begin position="259"/>
        <end position="426"/>
    </location>
</feature>
<evidence type="ECO:0000313" key="17">
    <source>
        <dbReference type="Proteomes" id="UP000245119"/>
    </source>
</evidence>
<dbReference type="OrthoDB" id="427096at2759"/>
<evidence type="ECO:0000256" key="4">
    <source>
        <dbReference type="ARBA" id="ARBA00022676"/>
    </source>
</evidence>
<evidence type="ECO:0000256" key="6">
    <source>
        <dbReference type="ARBA" id="ARBA00022692"/>
    </source>
</evidence>
<comment type="caution">
    <text evidence="16">The sequence shown here is derived from an EMBL/GenBank/DDBJ whole genome shotgun (WGS) entry which is preliminary data.</text>
</comment>
<dbReference type="EC" id="2.4.1.-" evidence="12"/>
<dbReference type="PANTHER" id="PTHR48438">
    <property type="entry name" value="ALPHA-(1,3)-FUCOSYLTRANSFERASE C-RELATED"/>
    <property type="match status" value="1"/>
</dbReference>
<keyword evidence="5 12" id="KW-0808">Transferase</keyword>
<keyword evidence="6 12" id="KW-0812">Transmembrane</keyword>